<gene>
    <name evidence="5" type="ORF">HA254_05735</name>
</gene>
<evidence type="ECO:0000256" key="3">
    <source>
        <dbReference type="RuleBase" id="RU000363"/>
    </source>
</evidence>
<dbReference type="InterPro" id="IPR057326">
    <property type="entry name" value="KR_dom"/>
</dbReference>
<dbReference type="AlphaFoldDB" id="A0A7J4J259"/>
<evidence type="ECO:0000256" key="1">
    <source>
        <dbReference type="ARBA" id="ARBA00006484"/>
    </source>
</evidence>
<dbReference type="Pfam" id="PF00106">
    <property type="entry name" value="adh_short"/>
    <property type="match status" value="1"/>
</dbReference>
<dbReference type="PIRSF" id="PIRSF000126">
    <property type="entry name" value="11-beta-HSD1"/>
    <property type="match status" value="1"/>
</dbReference>
<evidence type="ECO:0000256" key="2">
    <source>
        <dbReference type="ARBA" id="ARBA00023002"/>
    </source>
</evidence>
<dbReference type="SUPFAM" id="SSF51735">
    <property type="entry name" value="NAD(P)-binding Rossmann-fold domains"/>
    <property type="match status" value="1"/>
</dbReference>
<protein>
    <submittedName>
        <fullName evidence="5">SDR family oxidoreductase</fullName>
    </submittedName>
</protein>
<dbReference type="Proteomes" id="UP000565078">
    <property type="component" value="Unassembled WGS sequence"/>
</dbReference>
<evidence type="ECO:0000313" key="5">
    <source>
        <dbReference type="EMBL" id="HIH10137.1"/>
    </source>
</evidence>
<dbReference type="InterPro" id="IPR002347">
    <property type="entry name" value="SDR_fam"/>
</dbReference>
<dbReference type="SMART" id="SM00822">
    <property type="entry name" value="PKS_KR"/>
    <property type="match status" value="1"/>
</dbReference>
<dbReference type="EMBL" id="DUGC01000090">
    <property type="protein sequence ID" value="HIH10137.1"/>
    <property type="molecule type" value="Genomic_DNA"/>
</dbReference>
<feature type="domain" description="Ketoreductase" evidence="4">
    <location>
        <begin position="6"/>
        <end position="172"/>
    </location>
</feature>
<dbReference type="PANTHER" id="PTHR44196:SF1">
    <property type="entry name" value="DEHYDROGENASE_REDUCTASE SDR FAMILY MEMBER 7B"/>
    <property type="match status" value="1"/>
</dbReference>
<organism evidence="5 6">
    <name type="scientific">Candidatus Iainarchaeum sp</name>
    <dbReference type="NCBI Taxonomy" id="3101447"/>
    <lineage>
        <taxon>Archaea</taxon>
        <taxon>Candidatus Iainarchaeota</taxon>
        <taxon>Candidatus Iainarchaeia</taxon>
        <taxon>Candidatus Iainarchaeales</taxon>
        <taxon>Candidatus Iainarchaeaceae</taxon>
        <taxon>Candidatus Iainarchaeum</taxon>
    </lineage>
</organism>
<comment type="similarity">
    <text evidence="1 3">Belongs to the short-chain dehydrogenases/reductases (SDR) family.</text>
</comment>
<dbReference type="GO" id="GO:0016491">
    <property type="term" value="F:oxidoreductase activity"/>
    <property type="evidence" value="ECO:0007669"/>
    <property type="project" value="UniProtKB-KW"/>
</dbReference>
<dbReference type="GO" id="GO:0016020">
    <property type="term" value="C:membrane"/>
    <property type="evidence" value="ECO:0007669"/>
    <property type="project" value="TreeGrafter"/>
</dbReference>
<dbReference type="PRINTS" id="PR00081">
    <property type="entry name" value="GDHRDH"/>
</dbReference>
<dbReference type="Gene3D" id="3.40.50.720">
    <property type="entry name" value="NAD(P)-binding Rossmann-like Domain"/>
    <property type="match status" value="1"/>
</dbReference>
<keyword evidence="2" id="KW-0560">Oxidoreductase</keyword>
<dbReference type="PANTHER" id="PTHR44196">
    <property type="entry name" value="DEHYDROGENASE/REDUCTASE SDR FAMILY MEMBER 7B"/>
    <property type="match status" value="1"/>
</dbReference>
<name>A0A7J4J259_9ARCH</name>
<sequence>MDFKGKYAVITGGSSGIGRETAIAFAKRGANVILVARNEKKLNEVKDLCLQKGAAGAFAFVCDVGDYPQVKLACGKIAKRCGRVDVLVNNAGFGAYRPFENQEVYELEQMMKTNFFGTVYFTKELLRLMQSGSHIVNVSSMAGKLAFPNYSGYGASKFALSGFTGSIYYELKERGIGVHLVCPTGTKTRFFDNESFRHMPKSATYGKMMEASSVARLIIDAIEKNRREVVPTLRGRMGIILNALFPQFFGFIVSRNYQRRKKEGRNGQENKIRAV</sequence>
<evidence type="ECO:0000313" key="6">
    <source>
        <dbReference type="Proteomes" id="UP000565078"/>
    </source>
</evidence>
<evidence type="ECO:0000259" key="4">
    <source>
        <dbReference type="SMART" id="SM00822"/>
    </source>
</evidence>
<accession>A0A7J4J259</accession>
<reference evidence="6" key="1">
    <citation type="journal article" date="2020" name="bioRxiv">
        <title>A rank-normalized archaeal taxonomy based on genome phylogeny resolves widespread incomplete and uneven classifications.</title>
        <authorList>
            <person name="Rinke C."/>
            <person name="Chuvochina M."/>
            <person name="Mussig A.J."/>
            <person name="Chaumeil P.-A."/>
            <person name="Waite D.W."/>
            <person name="Whitman W.B."/>
            <person name="Parks D.H."/>
            <person name="Hugenholtz P."/>
        </authorList>
    </citation>
    <scope>NUCLEOTIDE SEQUENCE [LARGE SCALE GENOMIC DNA]</scope>
</reference>
<comment type="caution">
    <text evidence="5">The sequence shown here is derived from an EMBL/GenBank/DDBJ whole genome shotgun (WGS) entry which is preliminary data.</text>
</comment>
<proteinExistence type="inferred from homology"/>
<dbReference type="InterPro" id="IPR036291">
    <property type="entry name" value="NAD(P)-bd_dom_sf"/>
</dbReference>
<dbReference type="FunFam" id="3.40.50.720:FF:000084">
    <property type="entry name" value="Short-chain dehydrogenase reductase"/>
    <property type="match status" value="1"/>
</dbReference>
<dbReference type="PRINTS" id="PR00080">
    <property type="entry name" value="SDRFAMILY"/>
</dbReference>